<evidence type="ECO:0000256" key="9">
    <source>
        <dbReference type="ARBA" id="ARBA00022741"/>
    </source>
</evidence>
<gene>
    <name evidence="20" type="ORF">RI543_000148</name>
</gene>
<dbReference type="Gene3D" id="3.30.1360.70">
    <property type="entry name" value="Arginyl tRNA synthetase N-terminal domain"/>
    <property type="match status" value="1"/>
</dbReference>
<evidence type="ECO:0000256" key="1">
    <source>
        <dbReference type="ARBA" id="ARBA00004141"/>
    </source>
</evidence>
<evidence type="ECO:0000256" key="5">
    <source>
        <dbReference type="ARBA" id="ARBA00022448"/>
    </source>
</evidence>
<dbReference type="Proteomes" id="UP001306508">
    <property type="component" value="Unassembled WGS sequence"/>
</dbReference>
<feature type="transmembrane region" description="Helical" evidence="18">
    <location>
        <begin position="225"/>
        <end position="244"/>
    </location>
</feature>
<comment type="similarity">
    <text evidence="3">Belongs to the major facilitator superfamily. Sugar transporter (TC 2.A.1.1) family.</text>
</comment>
<dbReference type="PANTHER" id="PTHR11956:SF11">
    <property type="entry name" value="ARGININE--TRNA LIGASE, MITOCHONDRIAL-RELATED"/>
    <property type="match status" value="1"/>
</dbReference>
<evidence type="ECO:0000256" key="16">
    <source>
        <dbReference type="ARBA" id="ARBA00049339"/>
    </source>
</evidence>
<feature type="transmembrane region" description="Helical" evidence="18">
    <location>
        <begin position="158"/>
        <end position="180"/>
    </location>
</feature>
<proteinExistence type="inferred from homology"/>
<dbReference type="CDD" id="cd17356">
    <property type="entry name" value="MFS_HXT"/>
    <property type="match status" value="1"/>
</dbReference>
<dbReference type="EMBL" id="JAWIZZ010000006">
    <property type="protein sequence ID" value="KAK5782218.1"/>
    <property type="molecule type" value="Genomic_DNA"/>
</dbReference>
<feature type="transmembrane region" description="Helical" evidence="18">
    <location>
        <begin position="415"/>
        <end position="437"/>
    </location>
</feature>
<evidence type="ECO:0000259" key="19">
    <source>
        <dbReference type="PROSITE" id="PS50850"/>
    </source>
</evidence>
<dbReference type="InterPro" id="IPR020846">
    <property type="entry name" value="MFS_dom"/>
</dbReference>
<comment type="catalytic activity">
    <reaction evidence="16">
        <text>tRNA(Arg) + L-arginine + ATP = L-arginyl-tRNA(Arg) + AMP + diphosphate</text>
        <dbReference type="Rhea" id="RHEA:20301"/>
        <dbReference type="Rhea" id="RHEA-COMP:9658"/>
        <dbReference type="Rhea" id="RHEA-COMP:9673"/>
        <dbReference type="ChEBI" id="CHEBI:30616"/>
        <dbReference type="ChEBI" id="CHEBI:32682"/>
        <dbReference type="ChEBI" id="CHEBI:33019"/>
        <dbReference type="ChEBI" id="CHEBI:78442"/>
        <dbReference type="ChEBI" id="CHEBI:78513"/>
        <dbReference type="ChEBI" id="CHEBI:456215"/>
        <dbReference type="EC" id="6.1.1.19"/>
    </reaction>
</comment>
<feature type="transmembrane region" description="Helical" evidence="18">
    <location>
        <begin position="103"/>
        <end position="121"/>
    </location>
</feature>
<evidence type="ECO:0000256" key="12">
    <source>
        <dbReference type="ARBA" id="ARBA00022989"/>
    </source>
</evidence>
<dbReference type="GO" id="GO:0032543">
    <property type="term" value="P:mitochondrial translation"/>
    <property type="evidence" value="ECO:0007669"/>
    <property type="project" value="TreeGrafter"/>
</dbReference>
<dbReference type="InterPro" id="IPR009080">
    <property type="entry name" value="tRNAsynth_Ia_anticodon-bd"/>
</dbReference>
<keyword evidence="10" id="KW-0067">ATP-binding</keyword>
<evidence type="ECO:0000256" key="4">
    <source>
        <dbReference type="ARBA" id="ARBA00012837"/>
    </source>
</evidence>
<evidence type="ECO:0000256" key="7">
    <source>
        <dbReference type="ARBA" id="ARBA00022598"/>
    </source>
</evidence>
<dbReference type="PROSITE" id="PS00178">
    <property type="entry name" value="AA_TRNA_LIGASE_I"/>
    <property type="match status" value="1"/>
</dbReference>
<feature type="region of interest" description="Disordered" evidence="17">
    <location>
        <begin position="1"/>
        <end position="21"/>
    </location>
</feature>
<keyword evidence="9" id="KW-0547">Nucleotide-binding</keyword>
<feature type="transmembrane region" description="Helical" evidence="18">
    <location>
        <begin position="375"/>
        <end position="395"/>
    </location>
</feature>
<evidence type="ECO:0000256" key="17">
    <source>
        <dbReference type="SAM" id="MobiDB-lite"/>
    </source>
</evidence>
<dbReference type="Pfam" id="PF05746">
    <property type="entry name" value="DALR_1"/>
    <property type="match status" value="1"/>
</dbReference>
<dbReference type="FunFam" id="1.10.730.10:FF:000006">
    <property type="entry name" value="Arginyl-tRNA synthetase 2, mitochondrial"/>
    <property type="match status" value="1"/>
</dbReference>
<keyword evidence="11" id="KW-0648">Protein biosynthesis</keyword>
<feature type="transmembrane region" description="Helical" evidence="18">
    <location>
        <begin position="49"/>
        <end position="69"/>
    </location>
</feature>
<dbReference type="Pfam" id="PF00750">
    <property type="entry name" value="tRNA-synt_1d"/>
    <property type="match status" value="1"/>
</dbReference>
<dbReference type="CDD" id="cd07956">
    <property type="entry name" value="Anticodon_Ia_Arg"/>
    <property type="match status" value="1"/>
</dbReference>
<evidence type="ECO:0000313" key="21">
    <source>
        <dbReference type="Proteomes" id="UP001306508"/>
    </source>
</evidence>
<feature type="transmembrane region" description="Helical" evidence="18">
    <location>
        <begin position="449"/>
        <end position="471"/>
    </location>
</feature>
<dbReference type="InterPro" id="IPR003663">
    <property type="entry name" value="Sugar/inositol_transpt"/>
</dbReference>
<feature type="transmembrane region" description="Helical" evidence="18">
    <location>
        <begin position="192"/>
        <end position="213"/>
    </location>
</feature>
<dbReference type="PROSITE" id="PS00216">
    <property type="entry name" value="SUGAR_TRANSPORT_1"/>
    <property type="match status" value="1"/>
</dbReference>
<dbReference type="InterPro" id="IPR035684">
    <property type="entry name" value="ArgRS_core"/>
</dbReference>
<evidence type="ECO:0000256" key="15">
    <source>
        <dbReference type="ARBA" id="ARBA00033033"/>
    </source>
</evidence>
<dbReference type="NCBIfam" id="TIGR00456">
    <property type="entry name" value="argS"/>
    <property type="match status" value="1"/>
</dbReference>
<comment type="similarity">
    <text evidence="2">Belongs to the class-I aminoacyl-tRNA synthetase family.</text>
</comment>
<keyword evidence="14" id="KW-0030">Aminoacyl-tRNA synthetase</keyword>
<dbReference type="FunFam" id="1.20.1250.20:FF:000044">
    <property type="entry name" value="Hexose transporter Hxt3p"/>
    <property type="match status" value="1"/>
</dbReference>
<dbReference type="SUPFAM" id="SSF47323">
    <property type="entry name" value="Anticodon-binding domain of a subclass of class I aminoacyl-tRNA synthetases"/>
    <property type="match status" value="1"/>
</dbReference>
<sequence length="1106" mass="124479">MSSSHNSINRSPSNTSNEVSENKFLKGQDGLPEAVESAPVLAPASSKGALLSISISCAMVAFGGFIFGWDTGTISGFVAQTDFLRRFGQKTHDGSHYLSKVRTGLIVSIFNIGCAIGGIVLSKLGDTHGRKKGLIVVVIIYIIGIIIQIASINKWYQYFIGRIISGLGVGGISVLSPMLISEVAPKQLRGTLVSCYQLMITLGIFLGYCTNYGTKTYTNSVQWRVPLGLCFAWALFMIGGMTFVPESPRFLVEKGLIEEARASLSTANRCSPDDPFIQQELDLIEASVEEARAAGEASWAELFSANMFKRTSMGVMIQSLQQLTGDNYFFYYGTIVFNAVGMDDSFETSIVFGVVNLASTCFSLYTVDKFGRRNCLLWGSIGMVCCYVVYASVGVTRLWANGRDHPSKGAGNCMICFACFYIFCFATTWAPIAYVIISETFPLRIKAKAMSIATAANWIWGFLIGFFTPFITGAINFSYGYVFMGCMVFAYFYVFFFVSETKGLTLEEVETMYAEGVLPWKSASWVPPSKRGTDYDATALMNDDKPFYKRMFALQKPNKLNDGDLILPLPKIALNIKDFPDLQQRIESILHEQDLFDKVVFKDSFIQFFFNTNIMMNKIIPEILIFGSQYGKVKCFPSKKIIVEFSSPNIAKPFHAGHLRSTIIGEFISNIFENFGWSVIRMNYLGDWGKQFGILAVGYEKFGDPLKLKADPITHLFEVYVKTNKLIEIEKSNNETDESSLSKQAQSFFRRMENGDLNALSLWNQFRNLSVEKYTQIYSKLGISFNIYSGESQIKQQSIVDILKQLKDMGLTRENNGATIMDLTPFNKNLGKIIISKSDNTSLYVTRDICTCIDRYNQYGFDKMIYVIASQQDLYMQQLFEIMRQLKVSWIDKLEHINFGMVKGMSTRRGNVVFLDTIIKEATNQMLNVMKSKKQLEVEKSKILDIAEKLGLSAILIQDMKSKRINSYEFDWKRMLSFEGNTGPYLQYTHSRLCAIESRIKDIVTVEDCKTANLSILNDKPEAIKLVRLLSQYHYILDKTLESLEPSTLVTYLFAISHQISICYNSLWVLGQPIEIATSHLALYLASKQILANGLRILGIKPIERM</sequence>
<keyword evidence="6" id="KW-0762">Sugar transport</keyword>
<dbReference type="InterPro" id="IPR005828">
    <property type="entry name" value="MFS_sugar_transport-like"/>
</dbReference>
<dbReference type="InterPro" id="IPR005829">
    <property type="entry name" value="Sugar_transporter_CS"/>
</dbReference>
<feature type="domain" description="Major facilitator superfamily (MFS) profile" evidence="19">
    <location>
        <begin position="56"/>
        <end position="502"/>
    </location>
</feature>
<evidence type="ECO:0000313" key="20">
    <source>
        <dbReference type="EMBL" id="KAK5782218.1"/>
    </source>
</evidence>
<evidence type="ECO:0000256" key="14">
    <source>
        <dbReference type="ARBA" id="ARBA00023146"/>
    </source>
</evidence>
<keyword evidence="8 18" id="KW-0812">Transmembrane</keyword>
<evidence type="ECO:0000256" key="3">
    <source>
        <dbReference type="ARBA" id="ARBA00010992"/>
    </source>
</evidence>
<evidence type="ECO:0000256" key="10">
    <source>
        <dbReference type="ARBA" id="ARBA00022840"/>
    </source>
</evidence>
<dbReference type="InterPro" id="IPR001278">
    <property type="entry name" value="Arg-tRNA-ligase"/>
</dbReference>
<dbReference type="SMART" id="SM00836">
    <property type="entry name" value="DALR_1"/>
    <property type="match status" value="1"/>
</dbReference>
<evidence type="ECO:0000256" key="18">
    <source>
        <dbReference type="SAM" id="Phobius"/>
    </source>
</evidence>
<dbReference type="GO" id="GO:0055056">
    <property type="term" value="F:D-glucose transmembrane transporter activity"/>
    <property type="evidence" value="ECO:0007669"/>
    <property type="project" value="UniProtKB-ARBA"/>
</dbReference>
<dbReference type="GO" id="GO:0005524">
    <property type="term" value="F:ATP binding"/>
    <property type="evidence" value="ECO:0007669"/>
    <property type="project" value="UniProtKB-KW"/>
</dbReference>
<comment type="caution">
    <text evidence="20">The sequence shown here is derived from an EMBL/GenBank/DDBJ whole genome shotgun (WGS) entry which is preliminary data.</text>
</comment>
<dbReference type="InterPro" id="IPR001412">
    <property type="entry name" value="aa-tRNA-synth_I_CS"/>
</dbReference>
<dbReference type="InterPro" id="IPR008909">
    <property type="entry name" value="DALR_anticod-bd"/>
</dbReference>
<dbReference type="Gene3D" id="3.40.50.620">
    <property type="entry name" value="HUPs"/>
    <property type="match status" value="1"/>
</dbReference>
<dbReference type="InterPro" id="IPR014729">
    <property type="entry name" value="Rossmann-like_a/b/a_fold"/>
</dbReference>
<dbReference type="CDD" id="cd00671">
    <property type="entry name" value="ArgRS_core"/>
    <property type="match status" value="1"/>
</dbReference>
<keyword evidence="21" id="KW-1185">Reference proteome</keyword>
<feature type="transmembrane region" description="Helical" evidence="18">
    <location>
        <begin position="133"/>
        <end position="152"/>
    </location>
</feature>
<organism evidence="20 21">
    <name type="scientific">Arxiozyma heterogenica</name>
    <dbReference type="NCBI Taxonomy" id="278026"/>
    <lineage>
        <taxon>Eukaryota</taxon>
        <taxon>Fungi</taxon>
        <taxon>Dikarya</taxon>
        <taxon>Ascomycota</taxon>
        <taxon>Saccharomycotina</taxon>
        <taxon>Saccharomycetes</taxon>
        <taxon>Saccharomycetales</taxon>
        <taxon>Saccharomycetaceae</taxon>
        <taxon>Arxiozyma</taxon>
    </lineage>
</organism>
<dbReference type="Gene3D" id="1.20.1250.20">
    <property type="entry name" value="MFS general substrate transporter like domains"/>
    <property type="match status" value="1"/>
</dbReference>
<dbReference type="InterPro" id="IPR036695">
    <property type="entry name" value="Arg-tRNA-synth_N_sf"/>
</dbReference>
<dbReference type="InterPro" id="IPR036259">
    <property type="entry name" value="MFS_trans_sf"/>
</dbReference>
<evidence type="ECO:0000256" key="6">
    <source>
        <dbReference type="ARBA" id="ARBA00022597"/>
    </source>
</evidence>
<dbReference type="GO" id="GO:0016020">
    <property type="term" value="C:membrane"/>
    <property type="evidence" value="ECO:0007669"/>
    <property type="project" value="UniProtKB-SubCell"/>
</dbReference>
<evidence type="ECO:0000256" key="11">
    <source>
        <dbReference type="ARBA" id="ARBA00022917"/>
    </source>
</evidence>
<dbReference type="PRINTS" id="PR00171">
    <property type="entry name" value="SUGRTRNSPORT"/>
</dbReference>
<accession>A0AAN7WU88</accession>
<evidence type="ECO:0000256" key="13">
    <source>
        <dbReference type="ARBA" id="ARBA00023136"/>
    </source>
</evidence>
<dbReference type="GO" id="GO:0005739">
    <property type="term" value="C:mitochondrion"/>
    <property type="evidence" value="ECO:0007669"/>
    <property type="project" value="TreeGrafter"/>
</dbReference>
<protein>
    <recommendedName>
        <fullName evidence="4">arginine--tRNA ligase</fullName>
        <ecNumber evidence="4">6.1.1.19</ecNumber>
    </recommendedName>
    <alternativeName>
        <fullName evidence="15">Arginyl-tRNA synthetase</fullName>
    </alternativeName>
</protein>
<keyword evidence="5" id="KW-0813">Transport</keyword>
<feature type="transmembrane region" description="Helical" evidence="18">
    <location>
        <begin position="477"/>
        <end position="498"/>
    </location>
</feature>
<dbReference type="FunFam" id="3.40.50.620:FF:000058">
    <property type="entry name" value="Mitochondrial arginyl-tRNA synthetase"/>
    <property type="match status" value="1"/>
</dbReference>
<dbReference type="SUPFAM" id="SSF55190">
    <property type="entry name" value="Arginyl-tRNA synthetase (ArgRS), N-terminal 'additional' domain"/>
    <property type="match status" value="1"/>
</dbReference>
<dbReference type="PROSITE" id="PS50850">
    <property type="entry name" value="MFS"/>
    <property type="match status" value="1"/>
</dbReference>
<evidence type="ECO:0000256" key="8">
    <source>
        <dbReference type="ARBA" id="ARBA00022692"/>
    </source>
</evidence>
<reference evidence="21" key="1">
    <citation type="submission" date="2023-07" db="EMBL/GenBank/DDBJ databases">
        <title>A draft genome of Kazachstania heterogenica Y-27499.</title>
        <authorList>
            <person name="Donic C."/>
            <person name="Kralova J.S."/>
            <person name="Fidel L."/>
            <person name="Ben-Dor S."/>
            <person name="Jung S."/>
        </authorList>
    </citation>
    <scope>NUCLEOTIDE SEQUENCE [LARGE SCALE GENOMIC DNA]</scope>
    <source>
        <strain evidence="21">Y27499</strain>
    </source>
</reference>
<dbReference type="GO" id="GO:0006420">
    <property type="term" value="P:arginyl-tRNA aminoacylation"/>
    <property type="evidence" value="ECO:0007669"/>
    <property type="project" value="InterPro"/>
</dbReference>
<dbReference type="PANTHER" id="PTHR11956">
    <property type="entry name" value="ARGINYL-TRNA SYNTHETASE"/>
    <property type="match status" value="1"/>
</dbReference>
<dbReference type="NCBIfam" id="TIGR00879">
    <property type="entry name" value="SP"/>
    <property type="match status" value="1"/>
</dbReference>
<dbReference type="AlphaFoldDB" id="A0AAN7WU88"/>
<feature type="compositionally biased region" description="Low complexity" evidence="17">
    <location>
        <begin position="1"/>
        <end position="14"/>
    </location>
</feature>
<name>A0AAN7WU88_9SACH</name>
<dbReference type="EC" id="6.1.1.19" evidence="4"/>
<keyword evidence="13 18" id="KW-0472">Membrane</keyword>
<keyword evidence="7" id="KW-0436">Ligase</keyword>
<dbReference type="Gene3D" id="1.10.730.10">
    <property type="entry name" value="Isoleucyl-tRNA Synthetase, Domain 1"/>
    <property type="match status" value="1"/>
</dbReference>
<dbReference type="GO" id="GO:0004814">
    <property type="term" value="F:arginine-tRNA ligase activity"/>
    <property type="evidence" value="ECO:0007669"/>
    <property type="project" value="UniProtKB-EC"/>
</dbReference>
<comment type="subcellular location">
    <subcellularLocation>
        <location evidence="1">Membrane</location>
        <topology evidence="1">Multi-pass membrane protein</topology>
    </subcellularLocation>
</comment>
<keyword evidence="12 18" id="KW-1133">Transmembrane helix</keyword>
<dbReference type="SUPFAM" id="SSF103473">
    <property type="entry name" value="MFS general substrate transporter"/>
    <property type="match status" value="1"/>
</dbReference>
<evidence type="ECO:0000256" key="2">
    <source>
        <dbReference type="ARBA" id="ARBA00005594"/>
    </source>
</evidence>
<dbReference type="Pfam" id="PF00083">
    <property type="entry name" value="Sugar_tr"/>
    <property type="match status" value="1"/>
</dbReference>
<dbReference type="SUPFAM" id="SSF52374">
    <property type="entry name" value="Nucleotidylyl transferase"/>
    <property type="match status" value="1"/>
</dbReference>
<dbReference type="PROSITE" id="PS00217">
    <property type="entry name" value="SUGAR_TRANSPORT_2"/>
    <property type="match status" value="1"/>
</dbReference>